<evidence type="ECO:0000256" key="8">
    <source>
        <dbReference type="ARBA" id="ARBA00068193"/>
    </source>
</evidence>
<reference evidence="16 17" key="1">
    <citation type="submission" date="2019-06" db="EMBL/GenBank/DDBJ databases">
        <title>Draft genome sequence of Miniimonas arenae KCTC 19750T isolated from sea sand.</title>
        <authorList>
            <person name="Park S.-J."/>
        </authorList>
    </citation>
    <scope>NUCLEOTIDE SEQUENCE [LARGE SCALE GENOMIC DNA]</scope>
    <source>
        <strain evidence="16 17">KCTC 19750</strain>
    </source>
</reference>
<keyword evidence="4 9" id="KW-0460">Magnesium</keyword>
<dbReference type="Pfam" id="PF00408">
    <property type="entry name" value="PGM_PMM_IV"/>
    <property type="match status" value="1"/>
</dbReference>
<dbReference type="InterPro" id="IPR016055">
    <property type="entry name" value="A-D-PHexomutase_a/b/a-I/II/III"/>
</dbReference>
<dbReference type="GO" id="GO:0005975">
    <property type="term" value="P:carbohydrate metabolic process"/>
    <property type="evidence" value="ECO:0007669"/>
    <property type="project" value="InterPro"/>
</dbReference>
<evidence type="ECO:0000256" key="4">
    <source>
        <dbReference type="ARBA" id="ARBA00022842"/>
    </source>
</evidence>
<evidence type="ECO:0000259" key="15">
    <source>
        <dbReference type="Pfam" id="PF02880"/>
    </source>
</evidence>
<dbReference type="GO" id="GO:0009252">
    <property type="term" value="P:peptidoglycan biosynthetic process"/>
    <property type="evidence" value="ECO:0007669"/>
    <property type="project" value="TreeGrafter"/>
</dbReference>
<feature type="domain" description="Alpha-D-phosphohexomutase C-terminal" evidence="12">
    <location>
        <begin position="381"/>
        <end position="447"/>
    </location>
</feature>
<accession>A0A5C5BCC8</accession>
<dbReference type="GO" id="GO:0006048">
    <property type="term" value="P:UDP-N-acetylglucosamine biosynthetic process"/>
    <property type="evidence" value="ECO:0007669"/>
    <property type="project" value="TreeGrafter"/>
</dbReference>
<dbReference type="PRINTS" id="PR00509">
    <property type="entry name" value="PGMPMM"/>
</dbReference>
<dbReference type="InterPro" id="IPR050060">
    <property type="entry name" value="Phosphoglucosamine_mutase"/>
</dbReference>
<dbReference type="GO" id="GO:0000287">
    <property type="term" value="F:magnesium ion binding"/>
    <property type="evidence" value="ECO:0007669"/>
    <property type="project" value="UniProtKB-UniRule"/>
</dbReference>
<evidence type="ECO:0000259" key="14">
    <source>
        <dbReference type="Pfam" id="PF02879"/>
    </source>
</evidence>
<evidence type="ECO:0000313" key="16">
    <source>
        <dbReference type="EMBL" id="TNU73867.1"/>
    </source>
</evidence>
<dbReference type="GO" id="GO:0005829">
    <property type="term" value="C:cytosol"/>
    <property type="evidence" value="ECO:0007669"/>
    <property type="project" value="TreeGrafter"/>
</dbReference>
<comment type="catalytic activity">
    <reaction evidence="6 9 11">
        <text>alpha-D-glucosamine 1-phosphate = D-glucosamine 6-phosphate</text>
        <dbReference type="Rhea" id="RHEA:23424"/>
        <dbReference type="ChEBI" id="CHEBI:58516"/>
        <dbReference type="ChEBI" id="CHEBI:58725"/>
        <dbReference type="EC" id="5.4.2.10"/>
    </reaction>
</comment>
<feature type="binding site" description="via phosphate group" evidence="9">
    <location>
        <position position="111"/>
    </location>
    <ligand>
        <name>Mg(2+)</name>
        <dbReference type="ChEBI" id="CHEBI:18420"/>
    </ligand>
</feature>
<dbReference type="RefSeq" id="WP_108719225.1">
    <property type="nucleotide sequence ID" value="NZ_VENP01000031.1"/>
</dbReference>
<keyword evidence="5 9" id="KW-0413">Isomerase</keyword>
<dbReference type="InterPro" id="IPR005841">
    <property type="entry name" value="Alpha-D-phosphohexomutase_SF"/>
</dbReference>
<comment type="caution">
    <text evidence="16">The sequence shown here is derived from an EMBL/GenBank/DDBJ whole genome shotgun (WGS) entry which is preliminary data.</text>
</comment>
<dbReference type="Pfam" id="PF02879">
    <property type="entry name" value="PGM_PMM_II"/>
    <property type="match status" value="1"/>
</dbReference>
<evidence type="ECO:0000256" key="7">
    <source>
        <dbReference type="ARBA" id="ARBA00066330"/>
    </source>
</evidence>
<evidence type="ECO:0000313" key="17">
    <source>
        <dbReference type="Proteomes" id="UP000313849"/>
    </source>
</evidence>
<feature type="domain" description="Alpha-D-phosphohexomutase alpha/beta/alpha" evidence="13">
    <location>
        <begin position="3"/>
        <end position="140"/>
    </location>
</feature>
<comment type="PTM">
    <text evidence="9">Activated by phosphorylation.</text>
</comment>
<keyword evidence="17" id="KW-1185">Reference proteome</keyword>
<dbReference type="SUPFAM" id="SSF53738">
    <property type="entry name" value="Phosphoglucomutase, first 3 domains"/>
    <property type="match status" value="3"/>
</dbReference>
<dbReference type="InterPro" id="IPR005844">
    <property type="entry name" value="A-D-PHexomutase_a/b/a-I"/>
</dbReference>
<dbReference type="HAMAP" id="MF_01554_B">
    <property type="entry name" value="GlmM_B"/>
    <property type="match status" value="1"/>
</dbReference>
<dbReference type="InterPro" id="IPR036900">
    <property type="entry name" value="A-D-PHexomutase_C_sf"/>
</dbReference>
<evidence type="ECO:0000256" key="2">
    <source>
        <dbReference type="ARBA" id="ARBA00022553"/>
    </source>
</evidence>
<feature type="modified residue" description="Phosphoserine" evidence="9">
    <location>
        <position position="111"/>
    </location>
</feature>
<dbReference type="AlphaFoldDB" id="A0A5C5BCC8"/>
<gene>
    <name evidence="9" type="primary">glmM</name>
    <name evidence="16" type="ORF">FH969_09265</name>
</gene>
<dbReference type="OrthoDB" id="9803322at2"/>
<dbReference type="CDD" id="cd05802">
    <property type="entry name" value="GlmM"/>
    <property type="match status" value="1"/>
</dbReference>
<protein>
    <recommendedName>
        <fullName evidence="8 9">Phosphoglucosamine mutase</fullName>
        <ecNumber evidence="7 9">5.4.2.10</ecNumber>
    </recommendedName>
</protein>
<dbReference type="PROSITE" id="PS00710">
    <property type="entry name" value="PGM_PMM"/>
    <property type="match status" value="1"/>
</dbReference>
<dbReference type="FunFam" id="3.30.310.50:FF:000001">
    <property type="entry name" value="Phosphoglucosamine mutase"/>
    <property type="match status" value="1"/>
</dbReference>
<dbReference type="InterPro" id="IPR005843">
    <property type="entry name" value="A-D-PHexomutase_C"/>
</dbReference>
<dbReference type="EMBL" id="VENP01000031">
    <property type="protein sequence ID" value="TNU73867.1"/>
    <property type="molecule type" value="Genomic_DNA"/>
</dbReference>
<dbReference type="PANTHER" id="PTHR42946">
    <property type="entry name" value="PHOSPHOHEXOSE MUTASE"/>
    <property type="match status" value="1"/>
</dbReference>
<dbReference type="EC" id="5.4.2.10" evidence="7 9"/>
<evidence type="ECO:0000256" key="5">
    <source>
        <dbReference type="ARBA" id="ARBA00023235"/>
    </source>
</evidence>
<evidence type="ECO:0000256" key="3">
    <source>
        <dbReference type="ARBA" id="ARBA00022723"/>
    </source>
</evidence>
<dbReference type="NCBIfam" id="TIGR01455">
    <property type="entry name" value="glmM"/>
    <property type="match status" value="1"/>
</dbReference>
<comment type="cofactor">
    <cofactor evidence="9">
        <name>Mg(2+)</name>
        <dbReference type="ChEBI" id="CHEBI:18420"/>
    </cofactor>
    <text evidence="9">Binds 1 Mg(2+) ion per subunit.</text>
</comment>
<evidence type="ECO:0000256" key="10">
    <source>
        <dbReference type="RuleBase" id="RU004326"/>
    </source>
</evidence>
<keyword evidence="3 9" id="KW-0479">Metal-binding</keyword>
<dbReference type="FunFam" id="3.40.120.10:FF:000001">
    <property type="entry name" value="Phosphoglucosamine mutase"/>
    <property type="match status" value="1"/>
</dbReference>
<dbReference type="InterPro" id="IPR005845">
    <property type="entry name" value="A-D-PHexomutase_a/b/a-II"/>
</dbReference>
<feature type="active site" description="Phosphoserine intermediate" evidence="9">
    <location>
        <position position="111"/>
    </location>
</feature>
<feature type="domain" description="Alpha-D-phosphohexomutase alpha/beta/alpha" evidence="15">
    <location>
        <begin position="266"/>
        <end position="372"/>
    </location>
</feature>
<organism evidence="16 17">
    <name type="scientific">Miniimonas arenae</name>
    <dbReference type="NCBI Taxonomy" id="676201"/>
    <lineage>
        <taxon>Bacteria</taxon>
        <taxon>Bacillati</taxon>
        <taxon>Actinomycetota</taxon>
        <taxon>Actinomycetes</taxon>
        <taxon>Micrococcales</taxon>
        <taxon>Beutenbergiaceae</taxon>
        <taxon>Miniimonas</taxon>
    </lineage>
</organism>
<dbReference type="InterPro" id="IPR016066">
    <property type="entry name" value="A-D-PHexomutase_CS"/>
</dbReference>
<name>A0A5C5BCC8_9MICO</name>
<dbReference type="Gene3D" id="3.30.310.50">
    <property type="entry name" value="Alpha-D-phosphohexomutase, C-terminal domain"/>
    <property type="match status" value="1"/>
</dbReference>
<feature type="binding site" evidence="9">
    <location>
        <position position="249"/>
    </location>
    <ligand>
        <name>Mg(2+)</name>
        <dbReference type="ChEBI" id="CHEBI:18420"/>
    </ligand>
</feature>
<dbReference type="InterPro" id="IPR005846">
    <property type="entry name" value="A-D-PHexomutase_a/b/a-III"/>
</dbReference>
<evidence type="ECO:0000259" key="13">
    <source>
        <dbReference type="Pfam" id="PF02878"/>
    </source>
</evidence>
<feature type="binding site" evidence="9">
    <location>
        <position position="253"/>
    </location>
    <ligand>
        <name>Mg(2+)</name>
        <dbReference type="ChEBI" id="CHEBI:18420"/>
    </ligand>
</feature>
<keyword evidence="2 9" id="KW-0597">Phosphoprotein</keyword>
<dbReference type="PANTHER" id="PTHR42946:SF1">
    <property type="entry name" value="PHOSPHOGLUCOMUTASE (ALPHA-D-GLUCOSE-1,6-BISPHOSPHATE-DEPENDENT)"/>
    <property type="match status" value="1"/>
</dbReference>
<comment type="similarity">
    <text evidence="1 9 10">Belongs to the phosphohexose mutase family.</text>
</comment>
<evidence type="ECO:0000259" key="12">
    <source>
        <dbReference type="Pfam" id="PF00408"/>
    </source>
</evidence>
<sequence length="455" mass="46834">MARIFGTDGVRGLANRDVTPELALGLGVAAARVLAAHRGDLEGSGSSPSHRARAVVGRDGRASGEFLSAALAAGLASAGVDVVDLGVLPTPAIAYLTAVRDADLGVVVSASHNPMADNGIKFLSRGGHKLPDDLEDEIAGLLGADWERPVGPAVGRLSRDSGRSGEEYVEHLLDTVDTPLDGLRIALDCANGAASEVGPRALRDAGADVVVVNASPDGRNINEKCGSTHPEQLQATVVASGADLGFAFDGDADRCLAVDASGNLVDGDQIMGLMARTLHRSDRLARNTLVVTVMSNLGLLQAMRAEGIAVEQTAVGDRYVLERMRAGGYSLGGEQSGHIILSDHATTGDGTLTALQVAALVAREGPLAELASFVRRLPQVLINVSGVDRTRAQSDPTLSAAVAAAAADLGDAGRVLLRPSGTEPLVRVMVEADTAARATDTAERLATVVKEQLSL</sequence>
<dbReference type="GO" id="GO:0008966">
    <property type="term" value="F:phosphoglucosamine mutase activity"/>
    <property type="evidence" value="ECO:0007669"/>
    <property type="project" value="UniProtKB-UniRule"/>
</dbReference>
<proteinExistence type="inferred from homology"/>
<feature type="binding site" evidence="9">
    <location>
        <position position="251"/>
    </location>
    <ligand>
        <name>Mg(2+)</name>
        <dbReference type="ChEBI" id="CHEBI:18420"/>
    </ligand>
</feature>
<dbReference type="InterPro" id="IPR006352">
    <property type="entry name" value="GlmM_bact"/>
</dbReference>
<dbReference type="Proteomes" id="UP000313849">
    <property type="component" value="Unassembled WGS sequence"/>
</dbReference>
<dbReference type="GO" id="GO:0004615">
    <property type="term" value="F:phosphomannomutase activity"/>
    <property type="evidence" value="ECO:0007669"/>
    <property type="project" value="TreeGrafter"/>
</dbReference>
<evidence type="ECO:0000256" key="9">
    <source>
        <dbReference type="HAMAP-Rule" id="MF_01554"/>
    </source>
</evidence>
<evidence type="ECO:0000256" key="11">
    <source>
        <dbReference type="RuleBase" id="RU004327"/>
    </source>
</evidence>
<comment type="function">
    <text evidence="9 11">Catalyzes the conversion of glucosamine-6-phosphate to glucosamine-1-phosphate.</text>
</comment>
<evidence type="ECO:0000256" key="6">
    <source>
        <dbReference type="ARBA" id="ARBA00050364"/>
    </source>
</evidence>
<dbReference type="Pfam" id="PF02878">
    <property type="entry name" value="PGM_PMM_I"/>
    <property type="match status" value="1"/>
</dbReference>
<dbReference type="Gene3D" id="3.40.120.10">
    <property type="entry name" value="Alpha-D-Glucose-1,6-Bisphosphate, subunit A, domain 3"/>
    <property type="match status" value="3"/>
</dbReference>
<evidence type="ECO:0000256" key="1">
    <source>
        <dbReference type="ARBA" id="ARBA00010231"/>
    </source>
</evidence>
<dbReference type="SUPFAM" id="SSF55957">
    <property type="entry name" value="Phosphoglucomutase, C-terminal domain"/>
    <property type="match status" value="1"/>
</dbReference>
<dbReference type="Pfam" id="PF02880">
    <property type="entry name" value="PGM_PMM_III"/>
    <property type="match status" value="1"/>
</dbReference>
<feature type="domain" description="Alpha-D-phosphohexomutase alpha/beta/alpha" evidence="14">
    <location>
        <begin position="166"/>
        <end position="262"/>
    </location>
</feature>
<dbReference type="FunFam" id="3.40.120.10:FF:000002">
    <property type="entry name" value="Phosphoglucosamine mutase"/>
    <property type="match status" value="1"/>
</dbReference>